<dbReference type="GO" id="GO:0005524">
    <property type="term" value="F:ATP binding"/>
    <property type="evidence" value="ECO:0007669"/>
    <property type="project" value="UniProtKB-KW"/>
</dbReference>
<evidence type="ECO:0000256" key="4">
    <source>
        <dbReference type="ARBA" id="ARBA00022679"/>
    </source>
</evidence>
<comment type="function">
    <text evidence="1">Catalyzes both the phosphorylation of dihydroxyacetone and of glyceraldehyde.</text>
</comment>
<sequence>MPHARLSRPGALGEGGWGRWQARGHSESEARPPPPSALAPLDVSSASCTPTAHLRRGPPARARAGALHLPYGQHPSLPRRSANGMQPRCLRDRAVAVVVVVVVVLVVECCCLPLPLPSPPAMSTKHIYPPTHPSLVLPTLRALLLTNPHLALHAPSKTILLRTPPAAAAAAAVPVLCGGGSGHEPFAAGYVAPGLLTAAVSGEVFASPSARQVSDAIALLAAQYPARGVLVLHNNYTGDCLHFGIGAEMARAAGIDVQTVVQSDDVSLPRARSAKVGRRGLAGIVLTCKILGAASSAGLSLAELKTLGDTVNRYTATIGTGLDHCHLPGTAPSAWEPLNGNDLELGMGMHNEPGVRLVRGGMGSAELAREMLALLLADDAERGFLRWEEADKTPSGSGGPVLLVNNLGGISNLELSAFCSEVLDQLAHAHALRPARVYAGTYLTSLNSPGLSITLLNTAAVHRALPAAGVLDLLDSPVDCPAWAGATTFPTCAPDDPPARQGEPIDEPELLAPGPALPATFARQLRTACEAVISAEREMTEWDTVAGDGDCGLTFERGARALLEGLLGEGKGKGKVLAGSALAAAEAARLLESSMGGTSGAILALYCTALSSALADRERPAHTAPQRALDALYQYTPARPGSRTIVDALAPFCAALAEGKGLLEAAKAGMDGARGTRAMRARLGRATYVAGGGEGVPDPGAWGVGVGLVGWAEGA</sequence>
<dbReference type="PANTHER" id="PTHR28629">
    <property type="entry name" value="TRIOKINASE/FMN CYCLASE"/>
    <property type="match status" value="1"/>
</dbReference>
<dbReference type="SUPFAM" id="SSF101473">
    <property type="entry name" value="DhaL-like"/>
    <property type="match status" value="1"/>
</dbReference>
<dbReference type="SMART" id="SM01120">
    <property type="entry name" value="Dak2"/>
    <property type="match status" value="1"/>
</dbReference>
<evidence type="ECO:0000256" key="7">
    <source>
        <dbReference type="ARBA" id="ARBA00022798"/>
    </source>
</evidence>
<keyword evidence="12" id="KW-0812">Transmembrane</keyword>
<name>A0A165J578_9BASI</name>
<dbReference type="InParanoid" id="A0A165J578"/>
<keyword evidence="7" id="KW-0319">Glycerol metabolism</keyword>
<dbReference type="GO" id="GO:0004371">
    <property type="term" value="F:glycerone kinase activity"/>
    <property type="evidence" value="ECO:0007669"/>
    <property type="project" value="UniProtKB-EC"/>
</dbReference>
<evidence type="ECO:0000313" key="15">
    <source>
        <dbReference type="EMBL" id="KZT61388.1"/>
    </source>
</evidence>
<evidence type="ECO:0000259" key="14">
    <source>
        <dbReference type="PROSITE" id="PS51481"/>
    </source>
</evidence>
<evidence type="ECO:0000256" key="2">
    <source>
        <dbReference type="ARBA" id="ARBA00004778"/>
    </source>
</evidence>
<dbReference type="FunFam" id="3.40.50.10440:FF:000001">
    <property type="entry name" value="Dihydroxyacetone kinase, DhaK subunit"/>
    <property type="match status" value="1"/>
</dbReference>
<dbReference type="STRING" id="1353952.A0A165J578"/>
<dbReference type="AlphaFoldDB" id="A0A165J578"/>
<comment type="catalytic activity">
    <reaction evidence="9">
        <text>D-glyceraldehyde + ATP = D-glyceraldehyde 3-phosphate + ADP + H(+)</text>
        <dbReference type="Rhea" id="RHEA:13941"/>
        <dbReference type="ChEBI" id="CHEBI:15378"/>
        <dbReference type="ChEBI" id="CHEBI:17378"/>
        <dbReference type="ChEBI" id="CHEBI:30616"/>
        <dbReference type="ChEBI" id="CHEBI:59776"/>
        <dbReference type="ChEBI" id="CHEBI:456216"/>
        <dbReference type="EC" id="2.7.1.28"/>
    </reaction>
</comment>
<evidence type="ECO:0000256" key="11">
    <source>
        <dbReference type="SAM" id="MobiDB-lite"/>
    </source>
</evidence>
<dbReference type="InterPro" id="IPR004006">
    <property type="entry name" value="DhaK_dom"/>
</dbReference>
<reference evidence="15 16" key="1">
    <citation type="journal article" date="2016" name="Mol. Biol. Evol.">
        <title>Comparative Genomics of Early-Diverging Mushroom-Forming Fungi Provides Insights into the Origins of Lignocellulose Decay Capabilities.</title>
        <authorList>
            <person name="Nagy L.G."/>
            <person name="Riley R."/>
            <person name="Tritt A."/>
            <person name="Adam C."/>
            <person name="Daum C."/>
            <person name="Floudas D."/>
            <person name="Sun H."/>
            <person name="Yadav J.S."/>
            <person name="Pangilinan J."/>
            <person name="Larsson K.H."/>
            <person name="Matsuura K."/>
            <person name="Barry K."/>
            <person name="Labutti K."/>
            <person name="Kuo R."/>
            <person name="Ohm R.A."/>
            <person name="Bhattacharya S.S."/>
            <person name="Shirouzu T."/>
            <person name="Yoshinaga Y."/>
            <person name="Martin F.M."/>
            <person name="Grigoriev I.V."/>
            <person name="Hibbett D.S."/>
        </authorList>
    </citation>
    <scope>NUCLEOTIDE SEQUENCE [LARGE SCALE GENOMIC DNA]</scope>
    <source>
        <strain evidence="15 16">HHB12733</strain>
    </source>
</reference>
<dbReference type="GO" id="GO:0005829">
    <property type="term" value="C:cytosol"/>
    <property type="evidence" value="ECO:0007669"/>
    <property type="project" value="TreeGrafter"/>
</dbReference>
<accession>A0A165J578</accession>
<evidence type="ECO:0000256" key="8">
    <source>
        <dbReference type="ARBA" id="ARBA00022840"/>
    </source>
</evidence>
<dbReference type="Gene3D" id="3.40.50.10440">
    <property type="entry name" value="Dihydroxyacetone kinase, domain 1"/>
    <property type="match status" value="1"/>
</dbReference>
<protein>
    <submittedName>
        <fullName evidence="15">DAK1/DegV-like protein</fullName>
    </submittedName>
</protein>
<comment type="similarity">
    <text evidence="3">Belongs to the dihydroxyacetone kinase (DAK) family.</text>
</comment>
<feature type="domain" description="DhaK" evidence="14">
    <location>
        <begin position="131"/>
        <end position="483"/>
    </location>
</feature>
<dbReference type="PROSITE" id="PS51481">
    <property type="entry name" value="DHAK"/>
    <property type="match status" value="1"/>
</dbReference>
<dbReference type="Pfam" id="PF02733">
    <property type="entry name" value="Dak1"/>
    <property type="match status" value="1"/>
</dbReference>
<dbReference type="GO" id="GO:0050354">
    <property type="term" value="F:triokinase activity"/>
    <property type="evidence" value="ECO:0007669"/>
    <property type="project" value="UniProtKB-EC"/>
</dbReference>
<dbReference type="FunFam" id="3.30.1180.20:FF:000001">
    <property type="entry name" value="Dihydroxyacetone kinase 1"/>
    <property type="match status" value="1"/>
</dbReference>
<dbReference type="InterPro" id="IPR036117">
    <property type="entry name" value="DhaL_dom_sf"/>
</dbReference>
<evidence type="ECO:0000259" key="13">
    <source>
        <dbReference type="PROSITE" id="PS51480"/>
    </source>
</evidence>
<feature type="transmembrane region" description="Helical" evidence="12">
    <location>
        <begin position="94"/>
        <end position="116"/>
    </location>
</feature>
<dbReference type="Proteomes" id="UP000076842">
    <property type="component" value="Unassembled WGS sequence"/>
</dbReference>
<proteinExistence type="inferred from homology"/>
<keyword evidence="5" id="KW-0547">Nucleotide-binding</keyword>
<keyword evidence="6" id="KW-0418">Kinase</keyword>
<dbReference type="Gene3D" id="3.30.1180.20">
    <property type="entry name" value="Dihydroxyacetone kinase, domain 2"/>
    <property type="match status" value="1"/>
</dbReference>
<feature type="domain" description="DhaL" evidence="13">
    <location>
        <begin position="519"/>
        <end position="713"/>
    </location>
</feature>
<dbReference type="OrthoDB" id="1724672at2759"/>
<comment type="pathway">
    <text evidence="2">Polyol metabolism; glycerol fermentation; glycerone phosphate from glycerol (oxidative route): step 2/2.</text>
</comment>
<keyword evidence="4" id="KW-0808">Transferase</keyword>
<evidence type="ECO:0000256" key="3">
    <source>
        <dbReference type="ARBA" id="ARBA00008757"/>
    </source>
</evidence>
<keyword evidence="16" id="KW-1185">Reference proteome</keyword>
<organism evidence="15 16">
    <name type="scientific">Calocera cornea HHB12733</name>
    <dbReference type="NCBI Taxonomy" id="1353952"/>
    <lineage>
        <taxon>Eukaryota</taxon>
        <taxon>Fungi</taxon>
        <taxon>Dikarya</taxon>
        <taxon>Basidiomycota</taxon>
        <taxon>Agaricomycotina</taxon>
        <taxon>Dacrymycetes</taxon>
        <taxon>Dacrymycetales</taxon>
        <taxon>Dacrymycetaceae</taxon>
        <taxon>Calocera</taxon>
    </lineage>
</organism>
<evidence type="ECO:0000256" key="5">
    <source>
        <dbReference type="ARBA" id="ARBA00022741"/>
    </source>
</evidence>
<feature type="region of interest" description="Disordered" evidence="11">
    <location>
        <begin position="1"/>
        <end position="43"/>
    </location>
</feature>
<dbReference type="Gene3D" id="1.25.40.340">
    <property type="match status" value="1"/>
</dbReference>
<dbReference type="PROSITE" id="PS51480">
    <property type="entry name" value="DHAL"/>
    <property type="match status" value="1"/>
</dbReference>
<evidence type="ECO:0000256" key="10">
    <source>
        <dbReference type="ARBA" id="ARBA00048898"/>
    </source>
</evidence>
<comment type="catalytic activity">
    <reaction evidence="10">
        <text>dihydroxyacetone + ATP = dihydroxyacetone phosphate + ADP + H(+)</text>
        <dbReference type="Rhea" id="RHEA:15773"/>
        <dbReference type="ChEBI" id="CHEBI:15378"/>
        <dbReference type="ChEBI" id="CHEBI:16016"/>
        <dbReference type="ChEBI" id="CHEBI:30616"/>
        <dbReference type="ChEBI" id="CHEBI:57642"/>
        <dbReference type="ChEBI" id="CHEBI:456216"/>
        <dbReference type="EC" id="2.7.1.29"/>
    </reaction>
</comment>
<dbReference type="FunCoup" id="A0A165J578">
    <property type="interactions" value="441"/>
</dbReference>
<dbReference type="Pfam" id="PF02734">
    <property type="entry name" value="Dak2"/>
    <property type="match status" value="1"/>
</dbReference>
<dbReference type="EMBL" id="KV423923">
    <property type="protein sequence ID" value="KZT61388.1"/>
    <property type="molecule type" value="Genomic_DNA"/>
</dbReference>
<keyword evidence="8" id="KW-0067">ATP-binding</keyword>
<evidence type="ECO:0000256" key="1">
    <source>
        <dbReference type="ARBA" id="ARBA00003264"/>
    </source>
</evidence>
<evidence type="ECO:0000256" key="9">
    <source>
        <dbReference type="ARBA" id="ARBA00047974"/>
    </source>
</evidence>
<gene>
    <name evidence="15" type="ORF">CALCODRAFT_8918</name>
</gene>
<dbReference type="InterPro" id="IPR050861">
    <property type="entry name" value="Dihydroxyacetone_Kinase"/>
</dbReference>
<dbReference type="InterPro" id="IPR004007">
    <property type="entry name" value="DhaL_dom"/>
</dbReference>
<keyword evidence="12" id="KW-1133">Transmembrane helix</keyword>
<evidence type="ECO:0000256" key="12">
    <source>
        <dbReference type="SAM" id="Phobius"/>
    </source>
</evidence>
<keyword evidence="12" id="KW-0472">Membrane</keyword>
<dbReference type="GO" id="GO:0019588">
    <property type="term" value="P:anaerobic glycerol catabolic process"/>
    <property type="evidence" value="ECO:0007669"/>
    <property type="project" value="UniProtKB-UniPathway"/>
</dbReference>
<dbReference type="SUPFAM" id="SSF82549">
    <property type="entry name" value="DAK1/DegV-like"/>
    <property type="match status" value="1"/>
</dbReference>
<dbReference type="PANTHER" id="PTHR28629:SF14">
    <property type="entry name" value="DIHYDROXYACETONE KINASE 1"/>
    <property type="match status" value="1"/>
</dbReference>
<evidence type="ECO:0000256" key="6">
    <source>
        <dbReference type="ARBA" id="ARBA00022777"/>
    </source>
</evidence>
<evidence type="ECO:0000313" key="16">
    <source>
        <dbReference type="Proteomes" id="UP000076842"/>
    </source>
</evidence>
<dbReference type="UniPathway" id="UPA00617">
    <property type="reaction ID" value="UER00669"/>
</dbReference>